<protein>
    <submittedName>
        <fullName evidence="2">Uncharacterized protein</fullName>
    </submittedName>
</protein>
<evidence type="ECO:0000313" key="3">
    <source>
        <dbReference type="Proteomes" id="UP000051487"/>
    </source>
</evidence>
<feature type="compositionally biased region" description="Basic and acidic residues" evidence="1">
    <location>
        <begin position="232"/>
        <end position="245"/>
    </location>
</feature>
<comment type="caution">
    <text evidence="2">The sequence shown here is derived from an EMBL/GenBank/DDBJ whole genome shotgun (WGS) entry which is preliminary data.</text>
</comment>
<evidence type="ECO:0000313" key="2">
    <source>
        <dbReference type="EMBL" id="GAQ06360.1"/>
    </source>
</evidence>
<gene>
    <name evidence="2" type="ORF">ALT_3681</name>
</gene>
<proteinExistence type="predicted"/>
<feature type="compositionally biased region" description="Polar residues" evidence="1">
    <location>
        <begin position="160"/>
        <end position="173"/>
    </location>
</feature>
<dbReference type="Proteomes" id="UP000051487">
    <property type="component" value="Unassembled WGS sequence"/>
</dbReference>
<accession>A0AAN4PGU7</accession>
<name>A0AAN4PGU7_ASPLE</name>
<feature type="region of interest" description="Disordered" evidence="1">
    <location>
        <begin position="58"/>
        <end position="245"/>
    </location>
</feature>
<feature type="compositionally biased region" description="Pro residues" evidence="1">
    <location>
        <begin position="121"/>
        <end position="135"/>
    </location>
</feature>
<organism evidence="2 3">
    <name type="scientific">Aspergillus lentulus</name>
    <dbReference type="NCBI Taxonomy" id="293939"/>
    <lineage>
        <taxon>Eukaryota</taxon>
        <taxon>Fungi</taxon>
        <taxon>Dikarya</taxon>
        <taxon>Ascomycota</taxon>
        <taxon>Pezizomycotina</taxon>
        <taxon>Eurotiomycetes</taxon>
        <taxon>Eurotiomycetidae</taxon>
        <taxon>Eurotiales</taxon>
        <taxon>Aspergillaceae</taxon>
        <taxon>Aspergillus</taxon>
        <taxon>Aspergillus subgen. Fumigati</taxon>
    </lineage>
</organism>
<sequence length="245" mass="26363">MISSLTIAVVLLAVLGLVAIGVAITFKWRTEVRRSLRLQREEIRQRDAHAIAAQLLSAREERGRRARSRSAAPRPLIPTRTRRSSRRVSPIGRPVQRNEVRRSTTRTENTVHQQQQQQRPSTPPPPPAGAPPSSPAQPAAPQSSPPKPSPPVAAAPGDEWQNNDAQPNTQESQGGAEGQYDPWAASDAAQGQNYQGQTEGGWKASDAFAPAQDTQGERSGNGKAGDGTTTKATEEAKPAEPEATW</sequence>
<feature type="compositionally biased region" description="Pro residues" evidence="1">
    <location>
        <begin position="143"/>
        <end position="153"/>
    </location>
</feature>
<evidence type="ECO:0000256" key="1">
    <source>
        <dbReference type="SAM" id="MobiDB-lite"/>
    </source>
</evidence>
<reference evidence="2 3" key="1">
    <citation type="submission" date="2015-11" db="EMBL/GenBank/DDBJ databases">
        <title>Aspergillus lentulus strain IFM 54703T.</title>
        <authorList>
            <person name="Kusuya Y."/>
            <person name="Sakai K."/>
            <person name="Kamei K."/>
            <person name="Takahashi H."/>
            <person name="Yaguchi T."/>
        </authorList>
    </citation>
    <scope>NUCLEOTIDE SEQUENCE [LARGE SCALE GENOMIC DNA]</scope>
    <source>
        <strain evidence="2 3">IFM 54703</strain>
    </source>
</reference>
<dbReference type="AlphaFoldDB" id="A0AAN4PGU7"/>
<dbReference type="EMBL" id="BCLY01000008">
    <property type="protein sequence ID" value="GAQ06360.1"/>
    <property type="molecule type" value="Genomic_DNA"/>
</dbReference>